<reference evidence="2 3" key="1">
    <citation type="journal article" date="2014" name="Genome Announc.">
        <title>Draft Genome Sequence of Streptomyces fradiae ATCC 19609, a Strain Highly Sensitive to Antibiotics.</title>
        <authorList>
            <person name="Bekker O.B."/>
            <person name="Klimina K.M."/>
            <person name="Vatlin A.A."/>
            <person name="Zakharevich N.V."/>
            <person name="Kasianov A.S."/>
            <person name="Danilenko V.N."/>
        </authorList>
    </citation>
    <scope>NUCLEOTIDE SEQUENCE [LARGE SCALE GENOMIC DNA]</scope>
    <source>
        <strain evidence="2 3">ATCC 19609</strain>
    </source>
</reference>
<evidence type="ECO:0000259" key="1">
    <source>
        <dbReference type="Pfam" id="PF01494"/>
    </source>
</evidence>
<keyword evidence="3" id="KW-1185">Reference proteome</keyword>
<dbReference type="RefSeq" id="WP_043463686.1">
    <property type="nucleotide sequence ID" value="NZ_CP134822.1"/>
</dbReference>
<feature type="domain" description="FAD-binding" evidence="1">
    <location>
        <begin position="2"/>
        <end position="162"/>
    </location>
</feature>
<protein>
    <submittedName>
        <fullName evidence="2">FAD-dependent oxidoreductase</fullName>
    </submittedName>
</protein>
<dbReference type="PANTHER" id="PTHR46865:SF8">
    <property type="entry name" value="POSSIBLE OXIDOREDUCTASE"/>
    <property type="match status" value="1"/>
</dbReference>
<feature type="domain" description="FAD-binding" evidence="1">
    <location>
        <begin position="265"/>
        <end position="312"/>
    </location>
</feature>
<organism evidence="2 3">
    <name type="scientific">Streptomyces xinghaiensis</name>
    <dbReference type="NCBI Taxonomy" id="1038928"/>
    <lineage>
        <taxon>Bacteria</taxon>
        <taxon>Bacillati</taxon>
        <taxon>Actinomycetota</taxon>
        <taxon>Actinomycetes</taxon>
        <taxon>Kitasatosporales</taxon>
        <taxon>Streptomycetaceae</taxon>
        <taxon>Streptomyces</taxon>
    </lineage>
</organism>
<evidence type="ECO:0000313" key="3">
    <source>
        <dbReference type="Proteomes" id="UP000028058"/>
    </source>
</evidence>
<dbReference type="OrthoDB" id="4293235at2"/>
<dbReference type="SUPFAM" id="SSF51905">
    <property type="entry name" value="FAD/NAD(P)-binding domain"/>
    <property type="match status" value="1"/>
</dbReference>
<dbReference type="InterPro" id="IPR002938">
    <property type="entry name" value="FAD-bd"/>
</dbReference>
<dbReference type="AlphaFoldDB" id="A0A3R7EK68"/>
<dbReference type="GO" id="GO:0071949">
    <property type="term" value="F:FAD binding"/>
    <property type="evidence" value="ECO:0007669"/>
    <property type="project" value="InterPro"/>
</dbReference>
<dbReference type="PANTHER" id="PTHR46865">
    <property type="entry name" value="OXIDOREDUCTASE-RELATED"/>
    <property type="match status" value="1"/>
</dbReference>
<sequence length="405" mass="43697">MKALICGAGIAGLALAARLLDHGWDVHLVDKAPGPRGQGYMIDFFGPGFEALTAMGLQPRLRQLGHPATEFCYVDGEGRRVAGVDYDRFRKATGGGLVSIMRPDLELLLREAVADRAVLQYGTTVEQVAEDSGSVTLSDGARTTADLVVGADGIHSRIRSLVFGPERDHVRYLGMHTGAFVFEDEEVFRRMRDRFALTDTLHRQMGFYGLSDGRVAVFTVHRTRDPALPADPREALRREFGGMGRLVRRALDRCPPGAEVYYDQVAQIDAPRWRSGRVVLLGDAAHAVSLIAGQGASLGVAGAYVLAERLRAAGAAPSAGAAGSAAPAGSVAAALAGYEERWRPVAGEVQARARQRVGEWFLPASPSRLLLRRWGFRAMRVPGLDRLLTGALFPTSRSTVARLSE</sequence>
<evidence type="ECO:0000313" key="2">
    <source>
        <dbReference type="EMBL" id="RKM91258.1"/>
    </source>
</evidence>
<dbReference type="EMBL" id="JNAD02000018">
    <property type="protein sequence ID" value="RKM91258.1"/>
    <property type="molecule type" value="Genomic_DNA"/>
</dbReference>
<dbReference type="Gene3D" id="3.50.50.60">
    <property type="entry name" value="FAD/NAD(P)-binding domain"/>
    <property type="match status" value="1"/>
</dbReference>
<proteinExistence type="predicted"/>
<comment type="caution">
    <text evidence="2">The sequence shown here is derived from an EMBL/GenBank/DDBJ whole genome shotgun (WGS) entry which is preliminary data.</text>
</comment>
<name>A0A3R7EK68_9ACTN</name>
<dbReference type="InterPro" id="IPR051704">
    <property type="entry name" value="FAD_aromatic-hydroxylase"/>
</dbReference>
<dbReference type="InterPro" id="IPR036188">
    <property type="entry name" value="FAD/NAD-bd_sf"/>
</dbReference>
<dbReference type="Pfam" id="PF01494">
    <property type="entry name" value="FAD_binding_3"/>
    <property type="match status" value="2"/>
</dbReference>
<accession>A0A3R7EK68</accession>
<gene>
    <name evidence="2" type="ORF">SFRA_029575</name>
</gene>
<dbReference type="PRINTS" id="PR00420">
    <property type="entry name" value="RNGMNOXGNASE"/>
</dbReference>
<dbReference type="Proteomes" id="UP000028058">
    <property type="component" value="Unassembled WGS sequence"/>
</dbReference>